<comment type="pathway">
    <text evidence="9">Protein modification; lipoprotein biosynthesis (N-acyl transfer).</text>
</comment>
<sequence length="521" mass="58818">MKRLPIWNRPWALSLLSAILLSLSFPPFNLAILQIPAFVFLFRIGELSATKRETILYSYPALVLWNLLVTYWLMMATVSGGIAAIVANAAIMLVPLLLIRTLFRSRMNPLGSAVVAAAVWVSYEFLHHNWDLAWPWLTLGNGWANLTGAIQYISYTGVLGISFWVVLSASLFYRYLTRPEKPVLYQSLTAFLLFPLFSLLAFASIPAESGEPLNVAVVQPNSDSYVTPYGGHDTLDDLITKILTQTASVVTDDTDVVVWPENAMMSSLALQNRHFNRIRDSLRVWDTELIAGAGFVEYFPEPNGQTVYRTTGNGTSYRVYNAAFNLHPTEENSVYRKGKLVPVVERFPFVNFFHRIDRFGWIDWGNLMGYGLGREPVNFSVNSHSTPALICYDSVFPGWVNRFVQDGADFLTIITNDGWWGDSNGHVQHFDYARLRSIEQRRWIVRSANNGISGIISPDGKVQLETEYWVDAAFTFTIYTSDHKTFFARYGDWFGQLMLVIAFIGMIVYGVSGRKNPSAPE</sequence>
<feature type="transmembrane region" description="Helical" evidence="9">
    <location>
        <begin position="12"/>
        <end position="42"/>
    </location>
</feature>
<feature type="transmembrane region" description="Helical" evidence="9">
    <location>
        <begin position="110"/>
        <end position="130"/>
    </location>
</feature>
<feature type="transmembrane region" description="Helical" evidence="9">
    <location>
        <begin position="183"/>
        <end position="205"/>
    </location>
</feature>
<dbReference type="PANTHER" id="PTHR38686:SF1">
    <property type="entry name" value="APOLIPOPROTEIN N-ACYLTRANSFERASE"/>
    <property type="match status" value="1"/>
</dbReference>
<dbReference type="AlphaFoldDB" id="A0A316U0W0"/>
<dbReference type="PROSITE" id="PS50263">
    <property type="entry name" value="CN_HYDROLASE"/>
    <property type="match status" value="1"/>
</dbReference>
<dbReference type="PANTHER" id="PTHR38686">
    <property type="entry name" value="APOLIPOPROTEIN N-ACYLTRANSFERASE"/>
    <property type="match status" value="1"/>
</dbReference>
<dbReference type="NCBIfam" id="TIGR00546">
    <property type="entry name" value="lnt"/>
    <property type="match status" value="1"/>
</dbReference>
<evidence type="ECO:0000313" key="11">
    <source>
        <dbReference type="EMBL" id="PWN06436.1"/>
    </source>
</evidence>
<dbReference type="InterPro" id="IPR003010">
    <property type="entry name" value="C-N_Hydrolase"/>
</dbReference>
<keyword evidence="5 9" id="KW-0812">Transmembrane</keyword>
<evidence type="ECO:0000256" key="7">
    <source>
        <dbReference type="ARBA" id="ARBA00023136"/>
    </source>
</evidence>
<comment type="caution">
    <text evidence="11">The sequence shown here is derived from an EMBL/GenBank/DDBJ whole genome shotgun (WGS) entry which is preliminary data.</text>
</comment>
<comment type="function">
    <text evidence="9">Catalyzes the phospholipid dependent N-acylation of the N-terminal cysteine of apolipoprotein, the last step in lipoprotein maturation.</text>
</comment>
<keyword evidence="4 9" id="KW-0808">Transferase</keyword>
<dbReference type="EMBL" id="QGGB01000006">
    <property type="protein sequence ID" value="PWN06436.1"/>
    <property type="molecule type" value="Genomic_DNA"/>
</dbReference>
<dbReference type="OrthoDB" id="9804277at2"/>
<organism evidence="11 12">
    <name type="scientific">Rhodohalobacter mucosus</name>
    <dbReference type="NCBI Taxonomy" id="2079485"/>
    <lineage>
        <taxon>Bacteria</taxon>
        <taxon>Pseudomonadati</taxon>
        <taxon>Balneolota</taxon>
        <taxon>Balneolia</taxon>
        <taxon>Balneolales</taxon>
        <taxon>Balneolaceae</taxon>
        <taxon>Rhodohalobacter</taxon>
    </lineage>
</organism>
<dbReference type="Pfam" id="PF00795">
    <property type="entry name" value="CN_hydrolase"/>
    <property type="match status" value="1"/>
</dbReference>
<evidence type="ECO:0000256" key="2">
    <source>
        <dbReference type="ARBA" id="ARBA00010065"/>
    </source>
</evidence>
<dbReference type="SUPFAM" id="SSF56317">
    <property type="entry name" value="Carbon-nitrogen hydrolase"/>
    <property type="match status" value="1"/>
</dbReference>
<feature type="transmembrane region" description="Helical" evidence="9">
    <location>
        <begin position="150"/>
        <end position="176"/>
    </location>
</feature>
<feature type="transmembrane region" description="Helical" evidence="9">
    <location>
        <begin position="80"/>
        <end position="98"/>
    </location>
</feature>
<keyword evidence="6 9" id="KW-1133">Transmembrane helix</keyword>
<proteinExistence type="inferred from homology"/>
<dbReference type="Gene3D" id="3.60.110.10">
    <property type="entry name" value="Carbon-nitrogen hydrolase"/>
    <property type="match status" value="1"/>
</dbReference>
<dbReference type="GO" id="GO:0042158">
    <property type="term" value="P:lipoprotein biosynthetic process"/>
    <property type="evidence" value="ECO:0007669"/>
    <property type="project" value="UniProtKB-UniRule"/>
</dbReference>
<evidence type="ECO:0000256" key="8">
    <source>
        <dbReference type="ARBA" id="ARBA00023315"/>
    </source>
</evidence>
<protein>
    <recommendedName>
        <fullName evidence="9">Apolipoprotein N-acyltransferase</fullName>
        <shortName evidence="9">ALP N-acyltransferase</shortName>
        <ecNumber evidence="9">2.3.1.269</ecNumber>
    </recommendedName>
</protein>
<keyword evidence="11" id="KW-0449">Lipoprotein</keyword>
<evidence type="ECO:0000256" key="1">
    <source>
        <dbReference type="ARBA" id="ARBA00004651"/>
    </source>
</evidence>
<feature type="domain" description="CN hydrolase" evidence="10">
    <location>
        <begin position="213"/>
        <end position="480"/>
    </location>
</feature>
<evidence type="ECO:0000256" key="5">
    <source>
        <dbReference type="ARBA" id="ARBA00022692"/>
    </source>
</evidence>
<keyword evidence="8 9" id="KW-0012">Acyltransferase</keyword>
<evidence type="ECO:0000259" key="10">
    <source>
        <dbReference type="PROSITE" id="PS50263"/>
    </source>
</evidence>
<dbReference type="InterPro" id="IPR036526">
    <property type="entry name" value="C-N_Hydrolase_sf"/>
</dbReference>
<evidence type="ECO:0000256" key="4">
    <source>
        <dbReference type="ARBA" id="ARBA00022679"/>
    </source>
</evidence>
<feature type="transmembrane region" description="Helical" evidence="9">
    <location>
        <begin position="493"/>
        <end position="511"/>
    </location>
</feature>
<dbReference type="InterPro" id="IPR004563">
    <property type="entry name" value="Apolipo_AcylTrfase"/>
</dbReference>
<keyword evidence="7 9" id="KW-0472">Membrane</keyword>
<comment type="subcellular location">
    <subcellularLocation>
        <location evidence="1 9">Cell membrane</location>
        <topology evidence="1 9">Multi-pass membrane protein</topology>
    </subcellularLocation>
</comment>
<name>A0A316U0W0_9BACT</name>
<dbReference type="Pfam" id="PF20154">
    <property type="entry name" value="LNT_N"/>
    <property type="match status" value="1"/>
</dbReference>
<keyword evidence="3 9" id="KW-1003">Cell membrane</keyword>
<dbReference type="RefSeq" id="WP_109646549.1">
    <property type="nucleotide sequence ID" value="NZ_QGGB01000006.1"/>
</dbReference>
<dbReference type="UniPathway" id="UPA00666"/>
<dbReference type="EC" id="2.3.1.269" evidence="9"/>
<evidence type="ECO:0000256" key="3">
    <source>
        <dbReference type="ARBA" id="ARBA00022475"/>
    </source>
</evidence>
<comment type="catalytic activity">
    <reaction evidence="9">
        <text>N-terminal S-1,2-diacyl-sn-glyceryl-L-cysteinyl-[lipoprotein] + a glycerophospholipid = N-acyl-S-1,2-diacyl-sn-glyceryl-L-cysteinyl-[lipoprotein] + a 2-acyl-sn-glycero-3-phospholipid + H(+)</text>
        <dbReference type="Rhea" id="RHEA:48228"/>
        <dbReference type="Rhea" id="RHEA-COMP:14681"/>
        <dbReference type="Rhea" id="RHEA-COMP:14684"/>
        <dbReference type="ChEBI" id="CHEBI:15378"/>
        <dbReference type="ChEBI" id="CHEBI:136912"/>
        <dbReference type="ChEBI" id="CHEBI:140656"/>
        <dbReference type="ChEBI" id="CHEBI:140657"/>
        <dbReference type="ChEBI" id="CHEBI:140660"/>
        <dbReference type="EC" id="2.3.1.269"/>
    </reaction>
</comment>
<evidence type="ECO:0000256" key="9">
    <source>
        <dbReference type="HAMAP-Rule" id="MF_01148"/>
    </source>
</evidence>
<reference evidence="11 12" key="1">
    <citation type="submission" date="2018-05" db="EMBL/GenBank/DDBJ databases">
        <title>Rhodohalobacter halophilus gen. nov., sp. nov., a moderately halophilic member of the family Balneolaceae.</title>
        <authorList>
            <person name="Liu Z.-W."/>
        </authorList>
    </citation>
    <scope>NUCLEOTIDE SEQUENCE [LARGE SCALE GENOMIC DNA]</scope>
    <source>
        <strain evidence="11 12">8A47</strain>
    </source>
</reference>
<feature type="transmembrane region" description="Helical" evidence="9">
    <location>
        <begin position="54"/>
        <end position="74"/>
    </location>
</feature>
<evidence type="ECO:0000256" key="6">
    <source>
        <dbReference type="ARBA" id="ARBA00022989"/>
    </source>
</evidence>
<comment type="similarity">
    <text evidence="2 9">Belongs to the CN hydrolase family. Apolipoprotein N-acyltransferase subfamily.</text>
</comment>
<dbReference type="InterPro" id="IPR045378">
    <property type="entry name" value="LNT_N"/>
</dbReference>
<dbReference type="CDD" id="cd07571">
    <property type="entry name" value="ALP_N-acyl_transferase"/>
    <property type="match status" value="1"/>
</dbReference>
<accession>A0A316U0W0</accession>
<gene>
    <name evidence="9 11" type="primary">lnt</name>
    <name evidence="11" type="ORF">DDZ15_07880</name>
</gene>
<dbReference type="HAMAP" id="MF_01148">
    <property type="entry name" value="Lnt"/>
    <property type="match status" value="1"/>
</dbReference>
<evidence type="ECO:0000313" key="12">
    <source>
        <dbReference type="Proteomes" id="UP000245533"/>
    </source>
</evidence>
<dbReference type="GO" id="GO:0005886">
    <property type="term" value="C:plasma membrane"/>
    <property type="evidence" value="ECO:0007669"/>
    <property type="project" value="UniProtKB-SubCell"/>
</dbReference>
<keyword evidence="12" id="KW-1185">Reference proteome</keyword>
<dbReference type="GO" id="GO:0016410">
    <property type="term" value="F:N-acyltransferase activity"/>
    <property type="evidence" value="ECO:0007669"/>
    <property type="project" value="UniProtKB-UniRule"/>
</dbReference>
<dbReference type="Proteomes" id="UP000245533">
    <property type="component" value="Unassembled WGS sequence"/>
</dbReference>